<evidence type="ECO:0000259" key="3">
    <source>
        <dbReference type="PROSITE" id="PS50977"/>
    </source>
</evidence>
<name>A0ABP8D244_9FLAO</name>
<dbReference type="SUPFAM" id="SSF48498">
    <property type="entry name" value="Tetracyclin repressor-like, C-terminal domain"/>
    <property type="match status" value="1"/>
</dbReference>
<dbReference type="PANTHER" id="PTHR30055:SF207">
    <property type="entry name" value="HTH-TYPE TRANSCRIPTIONAL REPRESSOR FATR"/>
    <property type="match status" value="1"/>
</dbReference>
<dbReference type="PRINTS" id="PR00455">
    <property type="entry name" value="HTHTETR"/>
</dbReference>
<dbReference type="Pfam" id="PF22604">
    <property type="entry name" value="TetR_HI_0893_C"/>
    <property type="match status" value="1"/>
</dbReference>
<keyword evidence="5" id="KW-1185">Reference proteome</keyword>
<keyword evidence="1 2" id="KW-0238">DNA-binding</keyword>
<dbReference type="InterPro" id="IPR001647">
    <property type="entry name" value="HTH_TetR"/>
</dbReference>
<dbReference type="Proteomes" id="UP001501682">
    <property type="component" value="Unassembled WGS sequence"/>
</dbReference>
<reference evidence="5" key="1">
    <citation type="journal article" date="2019" name="Int. J. Syst. Evol. Microbiol.">
        <title>The Global Catalogue of Microorganisms (GCM) 10K type strain sequencing project: providing services to taxonomists for standard genome sequencing and annotation.</title>
        <authorList>
            <consortium name="The Broad Institute Genomics Platform"/>
            <consortium name="The Broad Institute Genome Sequencing Center for Infectious Disease"/>
            <person name="Wu L."/>
            <person name="Ma J."/>
        </authorList>
    </citation>
    <scope>NUCLEOTIDE SEQUENCE [LARGE SCALE GENOMIC DNA]</scope>
    <source>
        <strain evidence="5">JCM 17633</strain>
    </source>
</reference>
<evidence type="ECO:0000256" key="1">
    <source>
        <dbReference type="ARBA" id="ARBA00023125"/>
    </source>
</evidence>
<feature type="domain" description="HTH tetR-type" evidence="3">
    <location>
        <begin position="30"/>
        <end position="90"/>
    </location>
</feature>
<feature type="DNA-binding region" description="H-T-H motif" evidence="2">
    <location>
        <begin position="53"/>
        <end position="72"/>
    </location>
</feature>
<dbReference type="SUPFAM" id="SSF46689">
    <property type="entry name" value="Homeodomain-like"/>
    <property type="match status" value="1"/>
</dbReference>
<dbReference type="EMBL" id="BAABCB010000030">
    <property type="protein sequence ID" value="GAA4246231.1"/>
    <property type="molecule type" value="Genomic_DNA"/>
</dbReference>
<dbReference type="InterPro" id="IPR009057">
    <property type="entry name" value="Homeodomain-like_sf"/>
</dbReference>
<gene>
    <name evidence="4" type="ORF">GCM10022292_31810</name>
</gene>
<evidence type="ECO:0000313" key="5">
    <source>
        <dbReference type="Proteomes" id="UP001501682"/>
    </source>
</evidence>
<dbReference type="Gene3D" id="1.10.357.10">
    <property type="entry name" value="Tetracycline Repressor, domain 2"/>
    <property type="match status" value="1"/>
</dbReference>
<evidence type="ECO:0000313" key="4">
    <source>
        <dbReference type="EMBL" id="GAA4246231.1"/>
    </source>
</evidence>
<proteinExistence type="predicted"/>
<dbReference type="InterPro" id="IPR036271">
    <property type="entry name" value="Tet_transcr_reg_TetR-rel_C_sf"/>
</dbReference>
<comment type="caution">
    <text evidence="4">The sequence shown here is derived from an EMBL/GenBank/DDBJ whole genome shotgun (WGS) entry which is preliminary data.</text>
</comment>
<dbReference type="InterPro" id="IPR050109">
    <property type="entry name" value="HTH-type_TetR-like_transc_reg"/>
</dbReference>
<organism evidence="4 5">
    <name type="scientific">Winogradskyella damuponensis</name>
    <dbReference type="NCBI Taxonomy" id="943939"/>
    <lineage>
        <taxon>Bacteria</taxon>
        <taxon>Pseudomonadati</taxon>
        <taxon>Bacteroidota</taxon>
        <taxon>Flavobacteriia</taxon>
        <taxon>Flavobacteriales</taxon>
        <taxon>Flavobacteriaceae</taxon>
        <taxon>Winogradskyella</taxon>
    </lineage>
</organism>
<dbReference type="PANTHER" id="PTHR30055">
    <property type="entry name" value="HTH-TYPE TRANSCRIPTIONAL REGULATOR RUTR"/>
    <property type="match status" value="1"/>
</dbReference>
<dbReference type="PROSITE" id="PS50977">
    <property type="entry name" value="HTH_TETR_2"/>
    <property type="match status" value="1"/>
</dbReference>
<dbReference type="InterPro" id="IPR054422">
    <property type="entry name" value="TetR-like_HI_0893_C"/>
</dbReference>
<accession>A0ABP8D244</accession>
<dbReference type="Pfam" id="PF00440">
    <property type="entry name" value="TetR_N"/>
    <property type="match status" value="1"/>
</dbReference>
<dbReference type="RefSeq" id="WP_344715965.1">
    <property type="nucleotide sequence ID" value="NZ_BAABCB010000030.1"/>
</dbReference>
<protein>
    <recommendedName>
        <fullName evidence="3">HTH tetR-type domain-containing protein</fullName>
    </recommendedName>
</protein>
<sequence>MIPFSINTLNLRNLQYYLEYSFQYIYICNVNKKEAILSSALILLTEKGVHNTPMSAIAKAAGTGMGTIYNYFPNKESLINEIYVNIKAKEKSVFLDFDVEQPIKTQFENYLRSIIDFFIANPTYFKFMEQLQASPIITKESREEGGKSVAPVHELLVKGQQERIIKAIELDEILMFIGGAVLAYLRWYFHQSETKTTSLKNQTQMVWDAIKE</sequence>
<evidence type="ECO:0000256" key="2">
    <source>
        <dbReference type="PROSITE-ProRule" id="PRU00335"/>
    </source>
</evidence>